<dbReference type="GO" id="GO:0016791">
    <property type="term" value="F:phosphatase activity"/>
    <property type="evidence" value="ECO:0007669"/>
    <property type="project" value="TreeGrafter"/>
</dbReference>
<reference evidence="1 2" key="1">
    <citation type="submission" date="2019-11" db="EMBL/GenBank/DDBJ databases">
        <authorList>
            <person name="He Y."/>
        </authorList>
    </citation>
    <scope>NUCLEOTIDE SEQUENCE [LARGE SCALE GENOMIC DNA]</scope>
    <source>
        <strain evidence="1 2">SCSIO 58843</strain>
    </source>
</reference>
<keyword evidence="2" id="KW-1185">Reference proteome</keyword>
<dbReference type="InterPro" id="IPR036412">
    <property type="entry name" value="HAD-like_sf"/>
</dbReference>
<dbReference type="NCBIfam" id="TIGR01460">
    <property type="entry name" value="HAD-SF-IIA"/>
    <property type="match status" value="1"/>
</dbReference>
<dbReference type="InterPro" id="IPR006357">
    <property type="entry name" value="HAD-SF_hydro_IIA"/>
</dbReference>
<proteinExistence type="predicted"/>
<name>A0A5Q2REI4_9ACTN</name>
<gene>
    <name evidence="1" type="ORF">GH723_09005</name>
</gene>
<organism evidence="1 2">
    <name type="scientific">Actinomarinicola tropica</name>
    <dbReference type="NCBI Taxonomy" id="2789776"/>
    <lineage>
        <taxon>Bacteria</taxon>
        <taxon>Bacillati</taxon>
        <taxon>Actinomycetota</taxon>
        <taxon>Acidimicrobiia</taxon>
        <taxon>Acidimicrobiales</taxon>
        <taxon>Iamiaceae</taxon>
        <taxon>Actinomarinicola</taxon>
    </lineage>
</organism>
<dbReference type="Gene3D" id="3.40.50.1000">
    <property type="entry name" value="HAD superfamily/HAD-like"/>
    <property type="match status" value="2"/>
</dbReference>
<dbReference type="Pfam" id="PF13344">
    <property type="entry name" value="Hydrolase_6"/>
    <property type="match status" value="1"/>
</dbReference>
<evidence type="ECO:0000313" key="1">
    <source>
        <dbReference type="EMBL" id="QGG95219.1"/>
    </source>
</evidence>
<dbReference type="RefSeq" id="WP_153759327.1">
    <property type="nucleotide sequence ID" value="NZ_CP045851.1"/>
</dbReference>
<dbReference type="SUPFAM" id="SSF56784">
    <property type="entry name" value="HAD-like"/>
    <property type="match status" value="1"/>
</dbReference>
<accession>A0A5Q2REI4</accession>
<dbReference type="InterPro" id="IPR023214">
    <property type="entry name" value="HAD_sf"/>
</dbReference>
<sequence length="249" mass="25278">MGWVIDLDGVMWLAHEPIAGSAEAVDALLAAGEDVVFVTNNSSSPVVAVEERLVAQGVAARGRVLTSAMAGARLVEPGERALVCAGPGVVEALGERGVEMVVEPEGVDVVVVGLTRDLSYDLLSRATLAVRAGARLVATNDDATYPTPSGQLPGGGAILAALVTATGAAPVVAGKPHPPMVDLVRERLGADGVVVGDRPDTDGRIARALGFEFALVLTGVTGAGDLPVDPAPDVVADDLAAVVDQMVRR</sequence>
<dbReference type="GO" id="GO:0005737">
    <property type="term" value="C:cytoplasm"/>
    <property type="evidence" value="ECO:0007669"/>
    <property type="project" value="TreeGrafter"/>
</dbReference>
<dbReference type="AlphaFoldDB" id="A0A5Q2REI4"/>
<dbReference type="KEGG" id="atq:GH723_09005"/>
<dbReference type="PANTHER" id="PTHR19288:SF46">
    <property type="entry name" value="HALOACID DEHALOGENASE-LIKE HYDROLASE DOMAIN-CONTAINING PROTEIN 2"/>
    <property type="match status" value="1"/>
</dbReference>
<protein>
    <submittedName>
        <fullName evidence="1">HAD-IIA family hydrolase</fullName>
    </submittedName>
</protein>
<dbReference type="Proteomes" id="UP000334019">
    <property type="component" value="Chromosome"/>
</dbReference>
<dbReference type="Pfam" id="PF13242">
    <property type="entry name" value="Hydrolase_like"/>
    <property type="match status" value="1"/>
</dbReference>
<dbReference type="EMBL" id="CP045851">
    <property type="protein sequence ID" value="QGG95219.1"/>
    <property type="molecule type" value="Genomic_DNA"/>
</dbReference>
<keyword evidence="1" id="KW-0378">Hydrolase</keyword>
<evidence type="ECO:0000313" key="2">
    <source>
        <dbReference type="Proteomes" id="UP000334019"/>
    </source>
</evidence>
<dbReference type="PANTHER" id="PTHR19288">
    <property type="entry name" value="4-NITROPHENYLPHOSPHATASE-RELATED"/>
    <property type="match status" value="1"/>
</dbReference>